<comment type="caution">
    <text evidence="1">The sequence shown here is derived from an EMBL/GenBank/DDBJ whole genome shotgun (WGS) entry which is preliminary data.</text>
</comment>
<evidence type="ECO:0000313" key="2">
    <source>
        <dbReference type="Proteomes" id="UP001341840"/>
    </source>
</evidence>
<proteinExistence type="predicted"/>
<gene>
    <name evidence="1" type="ORF">PIB30_038649</name>
</gene>
<sequence>MVAAMAVSPWWNAIEMAEMTALLDTISLSTLSHPSLLNTLCSAHHRRRAAVPHATVDLHASTSSFRFILLPRPSLHLFSVIVLCPSLHRPCSPPELWLIEVKS</sequence>
<dbReference type="Proteomes" id="UP001341840">
    <property type="component" value="Unassembled WGS sequence"/>
</dbReference>
<dbReference type="EMBL" id="JASCZI010181443">
    <property type="protein sequence ID" value="MED6183527.1"/>
    <property type="molecule type" value="Genomic_DNA"/>
</dbReference>
<keyword evidence="2" id="KW-1185">Reference proteome</keyword>
<protein>
    <submittedName>
        <fullName evidence="1">Uncharacterized protein</fullName>
    </submittedName>
</protein>
<evidence type="ECO:0000313" key="1">
    <source>
        <dbReference type="EMBL" id="MED6183527.1"/>
    </source>
</evidence>
<accession>A0ABU6WCL9</accession>
<name>A0ABU6WCL9_9FABA</name>
<organism evidence="1 2">
    <name type="scientific">Stylosanthes scabra</name>
    <dbReference type="NCBI Taxonomy" id="79078"/>
    <lineage>
        <taxon>Eukaryota</taxon>
        <taxon>Viridiplantae</taxon>
        <taxon>Streptophyta</taxon>
        <taxon>Embryophyta</taxon>
        <taxon>Tracheophyta</taxon>
        <taxon>Spermatophyta</taxon>
        <taxon>Magnoliopsida</taxon>
        <taxon>eudicotyledons</taxon>
        <taxon>Gunneridae</taxon>
        <taxon>Pentapetalae</taxon>
        <taxon>rosids</taxon>
        <taxon>fabids</taxon>
        <taxon>Fabales</taxon>
        <taxon>Fabaceae</taxon>
        <taxon>Papilionoideae</taxon>
        <taxon>50 kb inversion clade</taxon>
        <taxon>dalbergioids sensu lato</taxon>
        <taxon>Dalbergieae</taxon>
        <taxon>Pterocarpus clade</taxon>
        <taxon>Stylosanthes</taxon>
    </lineage>
</organism>
<reference evidence="1 2" key="1">
    <citation type="journal article" date="2023" name="Plants (Basel)">
        <title>Bridging the Gap: Combining Genomics and Transcriptomics Approaches to Understand Stylosanthes scabra, an Orphan Legume from the Brazilian Caatinga.</title>
        <authorList>
            <person name="Ferreira-Neto J.R.C."/>
            <person name="da Silva M.D."/>
            <person name="Binneck E."/>
            <person name="de Melo N.F."/>
            <person name="da Silva R.H."/>
            <person name="de Melo A.L.T.M."/>
            <person name="Pandolfi V."/>
            <person name="Bustamante F.O."/>
            <person name="Brasileiro-Vidal A.C."/>
            <person name="Benko-Iseppon A.M."/>
        </authorList>
    </citation>
    <scope>NUCLEOTIDE SEQUENCE [LARGE SCALE GENOMIC DNA]</scope>
    <source>
        <tissue evidence="1">Leaves</tissue>
    </source>
</reference>